<keyword evidence="2" id="KW-0696">RNA-directed RNA polymerase</keyword>
<reference evidence="2" key="1">
    <citation type="submission" date="2020-07" db="EMBL/GenBank/DDBJ databases">
        <title>The High-quality genome of the commercially important snow crab, Chionoecetes opilio.</title>
        <authorList>
            <person name="Jeong J.-H."/>
            <person name="Ryu S."/>
        </authorList>
    </citation>
    <scope>NUCLEOTIDE SEQUENCE</scope>
    <source>
        <strain evidence="2">MADBK_172401_WGS</strain>
        <tissue evidence="2">Digestive gland</tissue>
    </source>
</reference>
<accession>A0A8J4Y0J8</accession>
<name>A0A8J4Y0J8_CHIOP</name>
<organism evidence="2 3">
    <name type="scientific">Chionoecetes opilio</name>
    <name type="common">Atlantic snow crab</name>
    <name type="synonym">Cancer opilio</name>
    <dbReference type="NCBI Taxonomy" id="41210"/>
    <lineage>
        <taxon>Eukaryota</taxon>
        <taxon>Metazoa</taxon>
        <taxon>Ecdysozoa</taxon>
        <taxon>Arthropoda</taxon>
        <taxon>Crustacea</taxon>
        <taxon>Multicrustacea</taxon>
        <taxon>Malacostraca</taxon>
        <taxon>Eumalacostraca</taxon>
        <taxon>Eucarida</taxon>
        <taxon>Decapoda</taxon>
        <taxon>Pleocyemata</taxon>
        <taxon>Brachyura</taxon>
        <taxon>Eubrachyura</taxon>
        <taxon>Majoidea</taxon>
        <taxon>Majidae</taxon>
        <taxon>Chionoecetes</taxon>
    </lineage>
</organism>
<proteinExistence type="predicted"/>
<comment type="caution">
    <text evidence="2">The sequence shown here is derived from an EMBL/GenBank/DDBJ whole genome shotgun (WGS) entry which is preliminary data.</text>
</comment>
<protein>
    <submittedName>
        <fullName evidence="2">RNA-directed RNA polymerase L</fullName>
    </submittedName>
</protein>
<dbReference type="OrthoDB" id="7418918at2759"/>
<dbReference type="AlphaFoldDB" id="A0A8J4Y0J8"/>
<dbReference type="Proteomes" id="UP000770661">
    <property type="component" value="Unassembled WGS sequence"/>
</dbReference>
<dbReference type="InterPro" id="IPR026890">
    <property type="entry name" value="Mononeg_mRNAcap"/>
</dbReference>
<keyword evidence="2" id="KW-0808">Transferase</keyword>
<gene>
    <name evidence="2" type="primary">L_0</name>
    <name evidence="2" type="ORF">GWK47_012069</name>
</gene>
<evidence type="ECO:0000313" key="2">
    <source>
        <dbReference type="EMBL" id="KAG0715359.1"/>
    </source>
</evidence>
<sequence>MVENLVLKKLFSSESDEQRAALVNDLRQLTPRSLKLMAAIYQHGNPALQERAIGRYQSSTSVNILVRDEHDMIDLYERTKKEDLQIVEFFSKRSGTFVQNLDLDSCPAAITDGLRAFNLGMELVTPSMPPISHQVRMMRWTDVPVDTTPRTIRVEVAPSIVKYLNSRGPYKSYLGSDTKVKQPKGPLEVICPDNTEQSALKLAQMASWVGGDQNLQELLQRLISEKTTSPVDRVLAASSKVVSGIVEHRGEVMTVPKGSYINYDPNITSHMNITTDSATAFARKAADYTLVFQCKSVHWQLHHPPASGRTGRRRRLGSCYCLSLLHPTSI</sequence>
<keyword evidence="2" id="KW-0548">Nucleotidyltransferase</keyword>
<dbReference type="EMBL" id="JACEEZ010019764">
    <property type="protein sequence ID" value="KAG0715359.1"/>
    <property type="molecule type" value="Genomic_DNA"/>
</dbReference>
<dbReference type="Pfam" id="PF14318">
    <property type="entry name" value="Mononeg_mRNAcap"/>
    <property type="match status" value="1"/>
</dbReference>
<evidence type="ECO:0000313" key="3">
    <source>
        <dbReference type="Proteomes" id="UP000770661"/>
    </source>
</evidence>
<evidence type="ECO:0000259" key="1">
    <source>
        <dbReference type="Pfam" id="PF14318"/>
    </source>
</evidence>
<keyword evidence="3" id="KW-1185">Reference proteome</keyword>
<dbReference type="GO" id="GO:0003968">
    <property type="term" value="F:RNA-directed RNA polymerase activity"/>
    <property type="evidence" value="ECO:0007669"/>
    <property type="project" value="UniProtKB-KW"/>
</dbReference>
<feature type="domain" description="Mononegavirales mRNA-capping" evidence="1">
    <location>
        <begin position="165"/>
        <end position="293"/>
    </location>
</feature>